<evidence type="ECO:0000313" key="3">
    <source>
        <dbReference type="EMBL" id="ROS44662.1"/>
    </source>
</evidence>
<dbReference type="InterPro" id="IPR029767">
    <property type="entry name" value="WecB-like"/>
</dbReference>
<proteinExistence type="inferred from homology"/>
<dbReference type="InterPro" id="IPR003331">
    <property type="entry name" value="UDP_GlcNAc_Epimerase_2_dom"/>
</dbReference>
<comment type="similarity">
    <text evidence="1">Belongs to the UDP-N-acetylglucosamine 2-epimerase family.</text>
</comment>
<dbReference type="GeneID" id="301848349"/>
<keyword evidence="4" id="KW-1185">Reference proteome</keyword>
<protein>
    <submittedName>
        <fullName evidence="3">UDP-N-acetylglucosamine 2-epimerase (Non-hydrolysing)</fullName>
    </submittedName>
</protein>
<dbReference type="NCBIfam" id="TIGR00236">
    <property type="entry name" value="wecB"/>
    <property type="match status" value="1"/>
</dbReference>
<dbReference type="CDD" id="cd03786">
    <property type="entry name" value="GTB_UDP-GlcNAc_2-Epimerase"/>
    <property type="match status" value="1"/>
</dbReference>
<dbReference type="EMBL" id="RKHY01000001">
    <property type="protein sequence ID" value="ROS44662.1"/>
    <property type="molecule type" value="Genomic_DNA"/>
</dbReference>
<evidence type="ECO:0000256" key="1">
    <source>
        <dbReference type="RuleBase" id="RU003513"/>
    </source>
</evidence>
<dbReference type="PANTHER" id="PTHR43174">
    <property type="entry name" value="UDP-N-ACETYLGLUCOSAMINE 2-EPIMERASE"/>
    <property type="match status" value="1"/>
</dbReference>
<evidence type="ECO:0000259" key="2">
    <source>
        <dbReference type="Pfam" id="PF02350"/>
    </source>
</evidence>
<dbReference type="SUPFAM" id="SSF53756">
    <property type="entry name" value="UDP-Glycosyltransferase/glycogen phosphorylase"/>
    <property type="match status" value="1"/>
</dbReference>
<dbReference type="Proteomes" id="UP000274843">
    <property type="component" value="Unassembled WGS sequence"/>
</dbReference>
<dbReference type="AlphaFoldDB" id="A0A3N2H6W8"/>
<feature type="domain" description="UDP-N-acetylglucosamine 2-epimerase" evidence="2">
    <location>
        <begin position="42"/>
        <end position="370"/>
    </location>
</feature>
<sequence length="376" mass="39801">MTTTDRVSAETAALPDGGVAVVLGTRPEIVKLAGIIRRLGPKARIVHTGQHYDEAMSDVFFTELGLPLPDVRFAVGGATRAGQIAAALEALDLLFADVTPAAVVVQGDTNATVAGALAGNARSVPVVHVEAGLRSFDRTMPEEHNRIVTDHVSDLLCAATDDNVGNLAREGITGSSVIRTGNTVVEAVLSQLPHPARREQLLADRELVADQYVLATVHRPENTDDPAALATILAELNRIPCRVVLPLHPRTLRAVEQHGLAHHLDGLAVTGPLGPSEFLGLAAHAALLVSDSGGLQEECTVLKRPLIVVRRSTERPEAMRDFAVLVSPGPLISKTAAKWLDDLPGLHAQLARASSPFGDGRASERIVAEIARRFAS</sequence>
<name>A0A3N2H6W8_9PSEU</name>
<dbReference type="Pfam" id="PF02350">
    <property type="entry name" value="Epimerase_2"/>
    <property type="match status" value="1"/>
</dbReference>
<dbReference type="Gene3D" id="3.40.50.2000">
    <property type="entry name" value="Glycogen Phosphorylase B"/>
    <property type="match status" value="2"/>
</dbReference>
<organism evidence="3 4">
    <name type="scientific">Amycolatopsis thermoflava</name>
    <dbReference type="NCBI Taxonomy" id="84480"/>
    <lineage>
        <taxon>Bacteria</taxon>
        <taxon>Bacillati</taxon>
        <taxon>Actinomycetota</taxon>
        <taxon>Actinomycetes</taxon>
        <taxon>Pseudonocardiales</taxon>
        <taxon>Pseudonocardiaceae</taxon>
        <taxon>Amycolatopsis</taxon>
        <taxon>Amycolatopsis methanolica group</taxon>
    </lineage>
</organism>
<gene>
    <name evidence="3" type="ORF">EDD35_7109</name>
</gene>
<reference evidence="3 4" key="1">
    <citation type="submission" date="2018-11" db="EMBL/GenBank/DDBJ databases">
        <title>Sequencing the genomes of 1000 actinobacteria strains.</title>
        <authorList>
            <person name="Klenk H.-P."/>
        </authorList>
    </citation>
    <scope>NUCLEOTIDE SEQUENCE [LARGE SCALE GENOMIC DNA]</scope>
    <source>
        <strain evidence="3 4">DSM 44348</strain>
    </source>
</reference>
<dbReference type="RefSeq" id="WP_123686596.1">
    <property type="nucleotide sequence ID" value="NZ_RKHY01000001.1"/>
</dbReference>
<accession>A0A3N2H6W8</accession>
<dbReference type="PANTHER" id="PTHR43174:SF1">
    <property type="entry name" value="UDP-N-ACETYLGLUCOSAMINE 2-EPIMERASE"/>
    <property type="match status" value="1"/>
</dbReference>
<comment type="caution">
    <text evidence="3">The sequence shown here is derived from an EMBL/GenBank/DDBJ whole genome shotgun (WGS) entry which is preliminary data.</text>
</comment>
<keyword evidence="1" id="KW-0413">Isomerase</keyword>
<evidence type="ECO:0000313" key="4">
    <source>
        <dbReference type="Proteomes" id="UP000274843"/>
    </source>
</evidence>
<dbReference type="GO" id="GO:0016853">
    <property type="term" value="F:isomerase activity"/>
    <property type="evidence" value="ECO:0007669"/>
    <property type="project" value="UniProtKB-KW"/>
</dbReference>